<dbReference type="PANTHER" id="PTHR44688:SF16">
    <property type="entry name" value="DNA-BINDING TRANSCRIPTIONAL ACTIVATOR DEVR_DOSR"/>
    <property type="match status" value="1"/>
</dbReference>
<evidence type="ECO:0000313" key="5">
    <source>
        <dbReference type="EMBL" id="MBC2678310.1"/>
    </source>
</evidence>
<evidence type="ECO:0000259" key="4">
    <source>
        <dbReference type="PROSITE" id="PS50043"/>
    </source>
</evidence>
<gene>
    <name evidence="5" type="ORF">H7993_07915</name>
</gene>
<dbReference type="Gene3D" id="1.10.10.10">
    <property type="entry name" value="Winged helix-like DNA-binding domain superfamily/Winged helix DNA-binding domain"/>
    <property type="match status" value="1"/>
</dbReference>
<dbReference type="PRINTS" id="PR00038">
    <property type="entry name" value="HTHLUXR"/>
</dbReference>
<feature type="domain" description="HTH luxR-type" evidence="4">
    <location>
        <begin position="30"/>
        <end position="95"/>
    </location>
</feature>
<reference evidence="5 6" key="1">
    <citation type="submission" date="2020-08" db="EMBL/GenBank/DDBJ databases">
        <title>Pseudomonas sp. nov.</title>
        <authorList>
            <person name="Gieschler S."/>
            <person name="Fiedler G."/>
            <person name="Brinks E."/>
            <person name="Boehnlein C."/>
            <person name="Franz C.M.A.P."/>
            <person name="Kabisch J."/>
        </authorList>
    </citation>
    <scope>NUCLEOTIDE SEQUENCE [LARGE SCALE GENOMIC DNA]</scope>
    <source>
        <strain evidence="5 6">MBT-2</strain>
    </source>
</reference>
<dbReference type="InterPro" id="IPR036388">
    <property type="entry name" value="WH-like_DNA-bd_sf"/>
</dbReference>
<evidence type="ECO:0000313" key="6">
    <source>
        <dbReference type="Proteomes" id="UP000546173"/>
    </source>
</evidence>
<dbReference type="CDD" id="cd06170">
    <property type="entry name" value="LuxR_C_like"/>
    <property type="match status" value="1"/>
</dbReference>
<keyword evidence="2" id="KW-0238">DNA-binding</keyword>
<dbReference type="InterPro" id="IPR000792">
    <property type="entry name" value="Tscrpt_reg_LuxR_C"/>
</dbReference>
<protein>
    <submittedName>
        <fullName evidence="5">Helix-turn-helix transcriptional regulator</fullName>
    </submittedName>
</protein>
<dbReference type="PANTHER" id="PTHR44688">
    <property type="entry name" value="DNA-BINDING TRANSCRIPTIONAL ACTIVATOR DEVR_DOSR"/>
    <property type="match status" value="1"/>
</dbReference>
<accession>A0A7X1G4K4</accession>
<dbReference type="PROSITE" id="PS00622">
    <property type="entry name" value="HTH_LUXR_1"/>
    <property type="match status" value="1"/>
</dbReference>
<dbReference type="SUPFAM" id="SSF46894">
    <property type="entry name" value="C-terminal effector domain of the bipartite response regulators"/>
    <property type="match status" value="1"/>
</dbReference>
<dbReference type="Pfam" id="PF00196">
    <property type="entry name" value="GerE"/>
    <property type="match status" value="1"/>
</dbReference>
<dbReference type="EMBL" id="JACMYH010000001">
    <property type="protein sequence ID" value="MBC2678310.1"/>
    <property type="molecule type" value="Genomic_DNA"/>
</dbReference>
<evidence type="ECO:0000256" key="1">
    <source>
        <dbReference type="ARBA" id="ARBA00023015"/>
    </source>
</evidence>
<dbReference type="InterPro" id="IPR016032">
    <property type="entry name" value="Sig_transdc_resp-reg_C-effctor"/>
</dbReference>
<dbReference type="Proteomes" id="UP000546173">
    <property type="component" value="Unassembled WGS sequence"/>
</dbReference>
<dbReference type="GO" id="GO:0006355">
    <property type="term" value="P:regulation of DNA-templated transcription"/>
    <property type="evidence" value="ECO:0007669"/>
    <property type="project" value="InterPro"/>
</dbReference>
<comment type="caution">
    <text evidence="5">The sequence shown here is derived from an EMBL/GenBank/DDBJ whole genome shotgun (WGS) entry which is preliminary data.</text>
</comment>
<proteinExistence type="predicted"/>
<evidence type="ECO:0000256" key="3">
    <source>
        <dbReference type="ARBA" id="ARBA00023163"/>
    </source>
</evidence>
<sequence length="100" mass="11403">MRHRDYKSPALLPILGERHHERSSQGLEFAVTFDIKLTPREQEVLVWSGRGKSSWEISRILACSEATVNFHFANIRRKFAVGSRSVAVLLALEKGLISLW</sequence>
<organism evidence="5 6">
    <name type="scientific">Pseudomonas baltica</name>
    <dbReference type="NCBI Taxonomy" id="2762576"/>
    <lineage>
        <taxon>Bacteria</taxon>
        <taxon>Pseudomonadati</taxon>
        <taxon>Pseudomonadota</taxon>
        <taxon>Gammaproteobacteria</taxon>
        <taxon>Pseudomonadales</taxon>
        <taxon>Pseudomonadaceae</taxon>
        <taxon>Pseudomonas</taxon>
    </lineage>
</organism>
<dbReference type="PROSITE" id="PS50043">
    <property type="entry name" value="HTH_LUXR_2"/>
    <property type="match status" value="1"/>
</dbReference>
<keyword evidence="6" id="KW-1185">Reference proteome</keyword>
<dbReference type="GO" id="GO:0003677">
    <property type="term" value="F:DNA binding"/>
    <property type="evidence" value="ECO:0007669"/>
    <property type="project" value="UniProtKB-KW"/>
</dbReference>
<keyword evidence="3" id="KW-0804">Transcription</keyword>
<evidence type="ECO:0000256" key="2">
    <source>
        <dbReference type="ARBA" id="ARBA00023125"/>
    </source>
</evidence>
<dbReference type="SMART" id="SM00421">
    <property type="entry name" value="HTH_LUXR"/>
    <property type="match status" value="1"/>
</dbReference>
<dbReference type="AlphaFoldDB" id="A0A7X1G4K4"/>
<name>A0A7X1G4K4_9PSED</name>
<keyword evidence="1" id="KW-0805">Transcription regulation</keyword>